<dbReference type="AlphaFoldDB" id="A0A7S3XP01"/>
<dbReference type="Gene3D" id="2.40.30.70">
    <property type="entry name" value="YaeB-like"/>
    <property type="match status" value="1"/>
</dbReference>
<gene>
    <name evidence="5" type="ORF">HAKA00212_LOCUS6702</name>
</gene>
<keyword evidence="1" id="KW-0949">S-adenosyl-L-methionine</keyword>
<evidence type="ECO:0000256" key="2">
    <source>
        <dbReference type="ARBA" id="ARBA00033753"/>
    </source>
</evidence>
<dbReference type="PROSITE" id="PS51668">
    <property type="entry name" value="TSAA_2"/>
    <property type="match status" value="1"/>
</dbReference>
<dbReference type="NCBIfam" id="TIGR00104">
    <property type="entry name" value="tRNA_TsaA"/>
    <property type="match status" value="1"/>
</dbReference>
<evidence type="ECO:0000256" key="3">
    <source>
        <dbReference type="SAM" id="MobiDB-lite"/>
    </source>
</evidence>
<evidence type="ECO:0000259" key="4">
    <source>
        <dbReference type="PROSITE" id="PS51668"/>
    </source>
</evidence>
<dbReference type="CDD" id="cd09281">
    <property type="entry name" value="UPF0066"/>
    <property type="match status" value="1"/>
</dbReference>
<organism evidence="5">
    <name type="scientific">Heterosigma akashiwo</name>
    <name type="common">Chromophytic alga</name>
    <name type="synonym">Heterosigma carterae</name>
    <dbReference type="NCBI Taxonomy" id="2829"/>
    <lineage>
        <taxon>Eukaryota</taxon>
        <taxon>Sar</taxon>
        <taxon>Stramenopiles</taxon>
        <taxon>Ochrophyta</taxon>
        <taxon>Raphidophyceae</taxon>
        <taxon>Chattonellales</taxon>
        <taxon>Chattonellaceae</taxon>
        <taxon>Heterosigma</taxon>
    </lineage>
</organism>
<dbReference type="InterPro" id="IPR023370">
    <property type="entry name" value="TrmO-like_N"/>
</dbReference>
<evidence type="ECO:0000256" key="1">
    <source>
        <dbReference type="ARBA" id="ARBA00022691"/>
    </source>
</evidence>
<evidence type="ECO:0000313" key="5">
    <source>
        <dbReference type="EMBL" id="CAE0628023.1"/>
    </source>
</evidence>
<reference evidence="5" key="1">
    <citation type="submission" date="2021-01" db="EMBL/GenBank/DDBJ databases">
        <authorList>
            <person name="Corre E."/>
            <person name="Pelletier E."/>
            <person name="Niang G."/>
            <person name="Scheremetjew M."/>
            <person name="Finn R."/>
            <person name="Kale V."/>
            <person name="Holt S."/>
            <person name="Cochrane G."/>
            <person name="Meng A."/>
            <person name="Brown T."/>
            <person name="Cohen L."/>
        </authorList>
    </citation>
    <scope>NUCLEOTIDE SEQUENCE</scope>
    <source>
        <strain evidence="5">CCMP3107</strain>
    </source>
</reference>
<dbReference type="EMBL" id="HBIU01014425">
    <property type="protein sequence ID" value="CAE0628023.1"/>
    <property type="molecule type" value="Transcribed_RNA"/>
</dbReference>
<name>A0A7S3XP01_HETAK</name>
<proteinExistence type="inferred from homology"/>
<dbReference type="SUPFAM" id="SSF118196">
    <property type="entry name" value="YaeB-like"/>
    <property type="match status" value="1"/>
</dbReference>
<protein>
    <recommendedName>
        <fullName evidence="4">TsaA-like domain-containing protein</fullName>
    </recommendedName>
</protein>
<comment type="similarity">
    <text evidence="2">Belongs to the tRNA methyltransferase O family.</text>
</comment>
<dbReference type="InterPro" id="IPR036413">
    <property type="entry name" value="YaeB-like_sf"/>
</dbReference>
<feature type="domain" description="TsaA-like" evidence="4">
    <location>
        <begin position="72"/>
        <end position="215"/>
    </location>
</feature>
<dbReference type="PANTHER" id="PTHR12818:SF0">
    <property type="entry name" value="TRNA (ADENINE(37)-N6)-METHYLTRANSFERASE"/>
    <property type="match status" value="1"/>
</dbReference>
<accession>A0A7S3XP01</accession>
<feature type="region of interest" description="Disordered" evidence="3">
    <location>
        <begin position="30"/>
        <end position="52"/>
    </location>
</feature>
<feature type="compositionally biased region" description="Basic and acidic residues" evidence="3">
    <location>
        <begin position="39"/>
        <end position="49"/>
    </location>
</feature>
<dbReference type="InterPro" id="IPR036414">
    <property type="entry name" value="YaeB_N_sf"/>
</dbReference>
<dbReference type="Pfam" id="PF01980">
    <property type="entry name" value="TrmO_N"/>
    <property type="match status" value="1"/>
</dbReference>
<dbReference type="InterPro" id="IPR040372">
    <property type="entry name" value="YaeB-like"/>
</dbReference>
<dbReference type="PANTHER" id="PTHR12818">
    <property type="entry name" value="TRNA (ADENINE(37)-N6)-METHYLTRANSFERASE"/>
    <property type="match status" value="1"/>
</dbReference>
<sequence length="248" mass="28051">MINLGRDASLAFLWRGIRMPRSARCRCRSIIHQSSQPPDTDRPVERAQKGDLTNKPQQFYTEQFTTPESVSMETIAVVRSPYKERFGTPRQPVVTKGTLGGSAQIGEIVFKKNRNFEIALQDLEGFEYCWLITYFHLNKGWNPKVKPPRGKHDAKLGLFATRSPHRPNPIGLSACKIHSVDHRQGVVRVAGLDLLDGTPVLDLKPYVPYADAFPHARAGWLNSSDRVTVDDLAEADRLDYWPPPKHIK</sequence>